<sequence>MPVGSVGRGMFCWSSRAFNSVSVSLLGAASALRLPISASFRWGEGARAVEVEEPSYLFSLQCGELSEKLSPRVGSSRLAFSPAMLQYWSNLFCKWKLLGQVRECVLANSLFMGREGSARGIKRSGALWENLG</sequence>
<reference evidence="1" key="1">
    <citation type="journal article" date="2020" name="Stud. Mycol.">
        <title>101 Dothideomycetes genomes: a test case for predicting lifestyles and emergence of pathogens.</title>
        <authorList>
            <person name="Haridas S."/>
            <person name="Albert R."/>
            <person name="Binder M."/>
            <person name="Bloem J."/>
            <person name="Labutti K."/>
            <person name="Salamov A."/>
            <person name="Andreopoulos B."/>
            <person name="Baker S."/>
            <person name="Barry K."/>
            <person name="Bills G."/>
            <person name="Bluhm B."/>
            <person name="Cannon C."/>
            <person name="Castanera R."/>
            <person name="Culley D."/>
            <person name="Daum C."/>
            <person name="Ezra D."/>
            <person name="Gonzalez J."/>
            <person name="Henrissat B."/>
            <person name="Kuo A."/>
            <person name="Liang C."/>
            <person name="Lipzen A."/>
            <person name="Lutzoni F."/>
            <person name="Magnuson J."/>
            <person name="Mondo S."/>
            <person name="Nolan M."/>
            <person name="Ohm R."/>
            <person name="Pangilinan J."/>
            <person name="Park H.-J."/>
            <person name="Ramirez L."/>
            <person name="Alfaro M."/>
            <person name="Sun H."/>
            <person name="Tritt A."/>
            <person name="Yoshinaga Y."/>
            <person name="Zwiers L.-H."/>
            <person name="Turgeon B."/>
            <person name="Goodwin S."/>
            <person name="Spatafora J."/>
            <person name="Crous P."/>
            <person name="Grigoriev I."/>
        </authorList>
    </citation>
    <scope>NUCLEOTIDE SEQUENCE</scope>
    <source>
        <strain evidence="1">CBS 122368</strain>
    </source>
</reference>
<gene>
    <name evidence="1" type="ORF">BU26DRAFT_184469</name>
</gene>
<proteinExistence type="predicted"/>
<protein>
    <submittedName>
        <fullName evidence="1">Uncharacterized protein</fullName>
    </submittedName>
</protein>
<dbReference type="Proteomes" id="UP000800094">
    <property type="component" value="Unassembled WGS sequence"/>
</dbReference>
<dbReference type="EMBL" id="ML987214">
    <property type="protein sequence ID" value="KAF2240915.1"/>
    <property type="molecule type" value="Genomic_DNA"/>
</dbReference>
<evidence type="ECO:0000313" key="1">
    <source>
        <dbReference type="EMBL" id="KAF2240915.1"/>
    </source>
</evidence>
<keyword evidence="2" id="KW-1185">Reference proteome</keyword>
<evidence type="ECO:0000313" key="2">
    <source>
        <dbReference type="Proteomes" id="UP000800094"/>
    </source>
</evidence>
<name>A0A6A6HRY2_9PLEO</name>
<organism evidence="1 2">
    <name type="scientific">Trematosphaeria pertusa</name>
    <dbReference type="NCBI Taxonomy" id="390896"/>
    <lineage>
        <taxon>Eukaryota</taxon>
        <taxon>Fungi</taxon>
        <taxon>Dikarya</taxon>
        <taxon>Ascomycota</taxon>
        <taxon>Pezizomycotina</taxon>
        <taxon>Dothideomycetes</taxon>
        <taxon>Pleosporomycetidae</taxon>
        <taxon>Pleosporales</taxon>
        <taxon>Massarineae</taxon>
        <taxon>Trematosphaeriaceae</taxon>
        <taxon>Trematosphaeria</taxon>
    </lineage>
</organism>
<dbReference type="AlphaFoldDB" id="A0A6A6HRY2"/>
<dbReference type="GeneID" id="54573761"/>
<dbReference type="RefSeq" id="XP_033675919.1">
    <property type="nucleotide sequence ID" value="XM_033820431.1"/>
</dbReference>
<accession>A0A6A6HRY2</accession>